<feature type="compositionally biased region" description="Basic and acidic residues" evidence="7">
    <location>
        <begin position="776"/>
        <end position="786"/>
    </location>
</feature>
<dbReference type="PANTHER" id="PTHR11920">
    <property type="entry name" value="GUANYLYL CYCLASE"/>
    <property type="match status" value="1"/>
</dbReference>
<reference evidence="10" key="1">
    <citation type="submission" date="2021-01" db="EMBL/GenBank/DDBJ databases">
        <authorList>
            <person name="Corre E."/>
            <person name="Pelletier E."/>
            <person name="Niang G."/>
            <person name="Scheremetjew M."/>
            <person name="Finn R."/>
            <person name="Kale V."/>
            <person name="Holt S."/>
            <person name="Cochrane G."/>
            <person name="Meng A."/>
            <person name="Brown T."/>
            <person name="Cohen L."/>
        </authorList>
    </citation>
    <scope>NUCLEOTIDE SEQUENCE</scope>
    <source>
        <strain evidence="10">CCMP722</strain>
    </source>
</reference>
<gene>
    <name evidence="10" type="ORF">POBO1169_LOCUS18985</name>
</gene>
<dbReference type="AlphaFoldDB" id="A0A7S0RWD2"/>
<dbReference type="Gene3D" id="3.30.70.1230">
    <property type="entry name" value="Nucleotide cyclase"/>
    <property type="match status" value="1"/>
</dbReference>
<organism evidence="10">
    <name type="scientific">Pyramimonas obovata</name>
    <dbReference type="NCBI Taxonomy" id="1411642"/>
    <lineage>
        <taxon>Eukaryota</taxon>
        <taxon>Viridiplantae</taxon>
        <taxon>Chlorophyta</taxon>
        <taxon>Pyramimonadophyceae</taxon>
        <taxon>Pyramimonadales</taxon>
        <taxon>Pyramimonadaceae</taxon>
        <taxon>Pyramimonas</taxon>
        <taxon>Pyramimonas incertae sedis</taxon>
    </lineage>
</organism>
<comment type="subcellular location">
    <subcellularLocation>
        <location evidence="1">Membrane</location>
    </subcellularLocation>
</comment>
<feature type="transmembrane region" description="Helical" evidence="8">
    <location>
        <begin position="470"/>
        <end position="496"/>
    </location>
</feature>
<sequence>MDIPIVLSDLELAGISKMEPAPSGGSIDGHDGPVAVELSMPSGADLTEWLTIPQDFTRERTRWANVWDVSFVGKSQRSFREMQDSFVTKVHNEIQTTVRVVKGDPTLIRWPVLLMILLMVGGSLGILAVARNVERDADRMAQLASAEIRILDRERVADEEQLLSQQLAEIDTALVRSNSLATTVIEQIVSPARTLELLVKRVPGGAAPFVEGNMAHITQDVAAASAWPFATSVQLAPQGIVAAVEPLAGSEARLGRDLLDNCSPFTHDSSLRAGNAVPCPEACGDALSDAFCYPDDRNFWLDIIRSREVAVAGFNGLDMVLANPVFVKQGAHNASFGRASEVNPFCGEHCYNATSGERFWGFAIVVTSNFPVVLSRIYEESALNTLMSTKGLVHRMVFAGTNVTINKSEGAPSDDAYWADARTLGIEGPRDIVKPAGFPDKMFEVYWKPRDGYYTVGAARHMGPVEQTDVAWTIPAIGAYLFLMSFLSCFVVSVVVNRRRHRWLLQSMLPQRALPHIVHGKNFVEAFSNVTIVFSDIVSYTTISAQLSAFEVVDLLNSLYTLYDTLEDAELLGIYKVETIGDAYMCAAGVPEHRDGAESAIAACKFALRMIEVTHQFIKPDGTQIQIRLGIASGPVVAAVIGVKMPRYTLVGDTVNVASRMESNSECMSINISESTYELVKHVPEFTIKPRGEIDIKGKGKMCCFWLSDPEHQVDESVARSTQSNMTYYRNRIASNTYSQGPYMHHGSVDSQTSHSLRSLRSQVSPRSPRSITQAKSKERDFRYYI</sequence>
<feature type="transmembrane region" description="Helical" evidence="8">
    <location>
        <begin position="359"/>
        <end position="378"/>
    </location>
</feature>
<feature type="region of interest" description="Disordered" evidence="7">
    <location>
        <begin position="740"/>
        <end position="786"/>
    </location>
</feature>
<keyword evidence="3" id="KW-0547">Nucleotide-binding</keyword>
<evidence type="ECO:0000256" key="7">
    <source>
        <dbReference type="SAM" id="MobiDB-lite"/>
    </source>
</evidence>
<feature type="domain" description="Guanylate cyclase" evidence="9">
    <location>
        <begin position="531"/>
        <end position="662"/>
    </location>
</feature>
<dbReference type="CDD" id="cd07302">
    <property type="entry name" value="CHD"/>
    <property type="match status" value="1"/>
</dbReference>
<dbReference type="GO" id="GO:0004016">
    <property type="term" value="F:adenylate cyclase activity"/>
    <property type="evidence" value="ECO:0007669"/>
    <property type="project" value="TreeGrafter"/>
</dbReference>
<dbReference type="PANTHER" id="PTHR11920:SF335">
    <property type="entry name" value="GUANYLATE CYCLASE"/>
    <property type="match status" value="1"/>
</dbReference>
<dbReference type="PROSITE" id="PS50125">
    <property type="entry name" value="GUANYLATE_CYCLASE_2"/>
    <property type="match status" value="1"/>
</dbReference>
<proteinExistence type="predicted"/>
<feature type="transmembrane region" description="Helical" evidence="8">
    <location>
        <begin position="108"/>
        <end position="130"/>
    </location>
</feature>
<name>A0A7S0RWD2_9CHLO</name>
<feature type="compositionally biased region" description="Polar residues" evidence="7">
    <location>
        <begin position="749"/>
        <end position="775"/>
    </location>
</feature>
<evidence type="ECO:0000256" key="1">
    <source>
        <dbReference type="ARBA" id="ARBA00004370"/>
    </source>
</evidence>
<dbReference type="InterPro" id="IPR001054">
    <property type="entry name" value="A/G_cyclase"/>
</dbReference>
<dbReference type="GO" id="GO:0000166">
    <property type="term" value="F:nucleotide binding"/>
    <property type="evidence" value="ECO:0007669"/>
    <property type="project" value="UniProtKB-KW"/>
</dbReference>
<dbReference type="InterPro" id="IPR050401">
    <property type="entry name" value="Cyclic_nucleotide_synthase"/>
</dbReference>
<dbReference type="GO" id="GO:0007168">
    <property type="term" value="P:receptor guanylyl cyclase signaling pathway"/>
    <property type="evidence" value="ECO:0007669"/>
    <property type="project" value="TreeGrafter"/>
</dbReference>
<dbReference type="GO" id="GO:0004383">
    <property type="term" value="F:guanylate cyclase activity"/>
    <property type="evidence" value="ECO:0007669"/>
    <property type="project" value="TreeGrafter"/>
</dbReference>
<evidence type="ECO:0000256" key="8">
    <source>
        <dbReference type="SAM" id="Phobius"/>
    </source>
</evidence>
<keyword evidence="5 8" id="KW-0472">Membrane</keyword>
<dbReference type="FunFam" id="3.30.70.1230:FF:000030">
    <property type="entry name" value="Si:ch211-215j19.12"/>
    <property type="match status" value="1"/>
</dbReference>
<evidence type="ECO:0000256" key="4">
    <source>
        <dbReference type="ARBA" id="ARBA00022989"/>
    </source>
</evidence>
<evidence type="ECO:0000256" key="3">
    <source>
        <dbReference type="ARBA" id="ARBA00022741"/>
    </source>
</evidence>
<dbReference type="EMBL" id="HBFA01037942">
    <property type="protein sequence ID" value="CAD8689174.1"/>
    <property type="molecule type" value="Transcribed_RNA"/>
</dbReference>
<keyword evidence="2 8" id="KW-0812">Transmembrane</keyword>
<dbReference type="InterPro" id="IPR029787">
    <property type="entry name" value="Nucleotide_cyclase"/>
</dbReference>
<accession>A0A7S0RWD2</accession>
<evidence type="ECO:0000256" key="5">
    <source>
        <dbReference type="ARBA" id="ARBA00023136"/>
    </source>
</evidence>
<dbReference type="Pfam" id="PF00211">
    <property type="entry name" value="Guanylate_cyc"/>
    <property type="match status" value="1"/>
</dbReference>
<protein>
    <recommendedName>
        <fullName evidence="9">Guanylate cyclase domain-containing protein</fullName>
    </recommendedName>
</protein>
<dbReference type="SUPFAM" id="SSF55073">
    <property type="entry name" value="Nucleotide cyclase"/>
    <property type="match status" value="1"/>
</dbReference>
<dbReference type="GO" id="GO:0035556">
    <property type="term" value="P:intracellular signal transduction"/>
    <property type="evidence" value="ECO:0007669"/>
    <property type="project" value="InterPro"/>
</dbReference>
<dbReference type="GO" id="GO:0001653">
    <property type="term" value="F:peptide receptor activity"/>
    <property type="evidence" value="ECO:0007669"/>
    <property type="project" value="TreeGrafter"/>
</dbReference>
<keyword evidence="4 8" id="KW-1133">Transmembrane helix</keyword>
<evidence type="ECO:0000259" key="9">
    <source>
        <dbReference type="PROSITE" id="PS50125"/>
    </source>
</evidence>
<dbReference type="SMART" id="SM00044">
    <property type="entry name" value="CYCc"/>
    <property type="match status" value="1"/>
</dbReference>
<evidence type="ECO:0000313" key="10">
    <source>
        <dbReference type="EMBL" id="CAD8689174.1"/>
    </source>
</evidence>
<keyword evidence="6" id="KW-0456">Lyase</keyword>
<dbReference type="GO" id="GO:0005886">
    <property type="term" value="C:plasma membrane"/>
    <property type="evidence" value="ECO:0007669"/>
    <property type="project" value="TreeGrafter"/>
</dbReference>
<evidence type="ECO:0000256" key="6">
    <source>
        <dbReference type="ARBA" id="ARBA00023239"/>
    </source>
</evidence>
<evidence type="ECO:0000256" key="2">
    <source>
        <dbReference type="ARBA" id="ARBA00022692"/>
    </source>
</evidence>